<dbReference type="NCBIfam" id="TIGR02215">
    <property type="entry name" value="phage_chp_gp8"/>
    <property type="match status" value="1"/>
</dbReference>
<organism evidence="1 2">
    <name type="scientific">Thalassobacter stenotrophicus</name>
    <dbReference type="NCBI Taxonomy" id="266809"/>
    <lineage>
        <taxon>Bacteria</taxon>
        <taxon>Pseudomonadati</taxon>
        <taxon>Pseudomonadota</taxon>
        <taxon>Alphaproteobacteria</taxon>
        <taxon>Rhodobacterales</taxon>
        <taxon>Roseobacteraceae</taxon>
        <taxon>Thalassobacter</taxon>
    </lineage>
</organism>
<dbReference type="Proteomes" id="UP000051298">
    <property type="component" value="Unassembled WGS sequence"/>
</dbReference>
<evidence type="ECO:0000313" key="1">
    <source>
        <dbReference type="EMBL" id="CUH59596.1"/>
    </source>
</evidence>
<dbReference type="Gene3D" id="1.10.3230.30">
    <property type="entry name" value="Phage gp6-like head-tail connector protein"/>
    <property type="match status" value="1"/>
</dbReference>
<dbReference type="CDD" id="cd08054">
    <property type="entry name" value="gp6"/>
    <property type="match status" value="1"/>
</dbReference>
<reference evidence="1 2" key="1">
    <citation type="submission" date="2015-09" db="EMBL/GenBank/DDBJ databases">
        <authorList>
            <consortium name="Swine Surveillance"/>
        </authorList>
    </citation>
    <scope>NUCLEOTIDE SEQUENCE [LARGE SCALE GENOMIC DNA]</scope>
    <source>
        <strain evidence="1 2">CECT 5294</strain>
    </source>
</reference>
<evidence type="ECO:0008006" key="3">
    <source>
        <dbReference type="Google" id="ProtNLM"/>
    </source>
</evidence>
<protein>
    <recommendedName>
        <fullName evidence="3">Phage gp6-like head-tail connector protein</fullName>
    </recommendedName>
</protein>
<dbReference type="RefSeq" id="WP_058122757.1">
    <property type="nucleotide sequence ID" value="NZ_CP107618.1"/>
</dbReference>
<sequence>MMMVELNSVPREALPIADFAAHLRLAEGFDTLPGQMRLLEGCLTAAIAALEARLGKYFLSRQFIVRTQKWTASDRLQFPAAPVTEVEQIKLVHSGADEVIVDPNTYALQQDAHRPELVSRVGALPALSMNSSAEISVRAGFAAEWSSVPAALRQAVMMLAEDFFERDSSVEGSNTLPCSVCLLVEPFRDIRLRGRPGC</sequence>
<gene>
    <name evidence="1" type="ORF">THS5294_00882</name>
</gene>
<evidence type="ECO:0000313" key="2">
    <source>
        <dbReference type="Proteomes" id="UP000051298"/>
    </source>
</evidence>
<dbReference type="EMBL" id="CYRX01000010">
    <property type="protein sequence ID" value="CUH59596.1"/>
    <property type="molecule type" value="Genomic_DNA"/>
</dbReference>
<dbReference type="InterPro" id="IPR011738">
    <property type="entry name" value="Phage_CHP"/>
</dbReference>
<dbReference type="AlphaFoldDB" id="A0A0P1EXR7"/>
<proteinExistence type="predicted"/>
<name>A0A0P1EXR7_9RHOB</name>
<dbReference type="STRING" id="266809.PM03_04755"/>
<accession>A0A0P1EXR7</accession>
<dbReference type="eggNOG" id="ENOG5032SBG">
    <property type="taxonomic scope" value="Bacteria"/>
</dbReference>